<dbReference type="EMBL" id="BKAX01000007">
    <property type="protein sequence ID" value="GEQ06559.1"/>
    <property type="molecule type" value="Genomic_DNA"/>
</dbReference>
<protein>
    <submittedName>
        <fullName evidence="2">Putative DNA topology modulation protein FlaR</fullName>
    </submittedName>
</protein>
<dbReference type="PANTHER" id="PTHR37816">
    <property type="entry name" value="YALI0E33011P"/>
    <property type="match status" value="1"/>
</dbReference>
<dbReference type="InterPro" id="IPR027417">
    <property type="entry name" value="P-loop_NTPase"/>
</dbReference>
<reference evidence="2 3" key="1">
    <citation type="submission" date="2018-06" db="EMBL/GenBank/DDBJ databases">
        <authorList>
            <consortium name="Pathogen Informatics"/>
            <person name="Doyle S."/>
        </authorList>
    </citation>
    <scope>NUCLEOTIDE SEQUENCE [LARGE SCALE GENOMIC DNA]</scope>
    <source>
        <strain evidence="2 3">NCTC12195</strain>
    </source>
</reference>
<reference evidence="1 4" key="2">
    <citation type="submission" date="2019-07" db="EMBL/GenBank/DDBJ databases">
        <title>Whole genome shotgun sequence of Staphylococcus gallinarum NBRC 109767.</title>
        <authorList>
            <person name="Hosoyama A."/>
            <person name="Uohara A."/>
            <person name="Ohji S."/>
            <person name="Ichikawa N."/>
        </authorList>
    </citation>
    <scope>NUCLEOTIDE SEQUENCE [LARGE SCALE GENOMIC DNA]</scope>
    <source>
        <strain evidence="1 4">NBRC 109767</strain>
    </source>
</reference>
<name>A0A380S9T9_STAGA</name>
<keyword evidence="4" id="KW-1185">Reference proteome</keyword>
<evidence type="ECO:0000313" key="2">
    <source>
        <dbReference type="EMBL" id="SUQ38634.1"/>
    </source>
</evidence>
<sequence length="171" mass="20194">MDINNIGKRIIIIGSPGSGKTFLSKKLNKKFKYPLYHLDDIYWKEDWVSIPDNVFQSKILDILKKDEFIIDGNYGDSIYLRAEKADTIIIMKTPLYLCLFRILKRTIQNKLYNGKHLPKKIRIANKFKKQKSNENTFLFLIYTIKYNVFYKGKILANLVSDHSEKIIQIKR</sequence>
<dbReference type="RefSeq" id="WP_119199100.1">
    <property type="nucleotide sequence ID" value="NZ_BKAX01000007.1"/>
</dbReference>
<dbReference type="SUPFAM" id="SSF52540">
    <property type="entry name" value="P-loop containing nucleoside triphosphate hydrolases"/>
    <property type="match status" value="1"/>
</dbReference>
<evidence type="ECO:0000313" key="1">
    <source>
        <dbReference type="EMBL" id="GEQ06559.1"/>
    </source>
</evidence>
<dbReference type="Proteomes" id="UP000321057">
    <property type="component" value="Unassembled WGS sequence"/>
</dbReference>
<organism evidence="2 3">
    <name type="scientific">Staphylococcus gallinarum</name>
    <dbReference type="NCBI Taxonomy" id="1293"/>
    <lineage>
        <taxon>Bacteria</taxon>
        <taxon>Bacillati</taxon>
        <taxon>Bacillota</taxon>
        <taxon>Bacilli</taxon>
        <taxon>Bacillales</taxon>
        <taxon>Staphylococcaceae</taxon>
        <taxon>Staphylococcus</taxon>
    </lineage>
</organism>
<proteinExistence type="predicted"/>
<dbReference type="Gene3D" id="3.40.50.300">
    <property type="entry name" value="P-loop containing nucleotide triphosphate hydrolases"/>
    <property type="match status" value="1"/>
</dbReference>
<dbReference type="InterPro" id="IPR052922">
    <property type="entry name" value="Cytidylate_Kinase-2"/>
</dbReference>
<evidence type="ECO:0000313" key="3">
    <source>
        <dbReference type="Proteomes" id="UP000255277"/>
    </source>
</evidence>
<dbReference type="OrthoDB" id="1201990at2"/>
<dbReference type="AlphaFoldDB" id="A0A380S9T9"/>
<evidence type="ECO:0000313" key="4">
    <source>
        <dbReference type="Proteomes" id="UP000321057"/>
    </source>
</evidence>
<dbReference type="Proteomes" id="UP000255277">
    <property type="component" value="Unassembled WGS sequence"/>
</dbReference>
<dbReference type="PANTHER" id="PTHR37816:SF3">
    <property type="entry name" value="MODULATES DNA TOPOLOGY"/>
    <property type="match status" value="1"/>
</dbReference>
<dbReference type="EMBL" id="UHDK01000003">
    <property type="protein sequence ID" value="SUQ38634.1"/>
    <property type="molecule type" value="Genomic_DNA"/>
</dbReference>
<gene>
    <name evidence="2" type="primary">flaR</name>
    <name evidence="2" type="ORF">NCTC12195_05011</name>
    <name evidence="1" type="ORF">SGA02_23870</name>
</gene>
<accession>A0A380S9T9</accession>